<dbReference type="InParanoid" id="A0A2P5ENN5"/>
<comment type="caution">
    <text evidence="1">The sequence shown here is derived from an EMBL/GenBank/DDBJ whole genome shotgun (WGS) entry which is preliminary data.</text>
</comment>
<accession>A0A2P5ENN5</accession>
<protein>
    <submittedName>
        <fullName evidence="1">Uncharacterized protein</fullName>
    </submittedName>
</protein>
<evidence type="ECO:0000313" key="2">
    <source>
        <dbReference type="Proteomes" id="UP000237000"/>
    </source>
</evidence>
<dbReference type="Proteomes" id="UP000237000">
    <property type="component" value="Unassembled WGS sequence"/>
</dbReference>
<gene>
    <name evidence="1" type="ORF">TorRG33x02_170680</name>
</gene>
<name>A0A2P5ENN5_TREOI</name>
<proteinExistence type="predicted"/>
<keyword evidence="2" id="KW-1185">Reference proteome</keyword>
<organism evidence="1 2">
    <name type="scientific">Trema orientale</name>
    <name type="common">Charcoal tree</name>
    <name type="synonym">Celtis orientalis</name>
    <dbReference type="NCBI Taxonomy" id="63057"/>
    <lineage>
        <taxon>Eukaryota</taxon>
        <taxon>Viridiplantae</taxon>
        <taxon>Streptophyta</taxon>
        <taxon>Embryophyta</taxon>
        <taxon>Tracheophyta</taxon>
        <taxon>Spermatophyta</taxon>
        <taxon>Magnoliopsida</taxon>
        <taxon>eudicotyledons</taxon>
        <taxon>Gunneridae</taxon>
        <taxon>Pentapetalae</taxon>
        <taxon>rosids</taxon>
        <taxon>fabids</taxon>
        <taxon>Rosales</taxon>
        <taxon>Cannabaceae</taxon>
        <taxon>Trema</taxon>
    </lineage>
</organism>
<evidence type="ECO:0000313" key="1">
    <source>
        <dbReference type="EMBL" id="PON87119.1"/>
    </source>
</evidence>
<sequence length="76" mass="8148">MKRGNTRSNWTGPPSLFSVLPEISSSPGVGPLLRPASAATHVLSLLSYRLENMKTDLTGSVFGFGQIRSDSNRTGQ</sequence>
<dbReference type="AlphaFoldDB" id="A0A2P5ENN5"/>
<reference evidence="2" key="1">
    <citation type="submission" date="2016-06" db="EMBL/GenBank/DDBJ databases">
        <title>Parallel loss of symbiosis genes in relatives of nitrogen-fixing non-legume Parasponia.</title>
        <authorList>
            <person name="Van Velzen R."/>
            <person name="Holmer R."/>
            <person name="Bu F."/>
            <person name="Rutten L."/>
            <person name="Van Zeijl A."/>
            <person name="Liu W."/>
            <person name="Santuari L."/>
            <person name="Cao Q."/>
            <person name="Sharma T."/>
            <person name="Shen D."/>
            <person name="Roswanjaya Y."/>
            <person name="Wardhani T."/>
            <person name="Kalhor M.S."/>
            <person name="Jansen J."/>
            <person name="Van den Hoogen J."/>
            <person name="Gungor B."/>
            <person name="Hartog M."/>
            <person name="Hontelez J."/>
            <person name="Verver J."/>
            <person name="Yang W.-C."/>
            <person name="Schijlen E."/>
            <person name="Repin R."/>
            <person name="Schilthuizen M."/>
            <person name="Schranz E."/>
            <person name="Heidstra R."/>
            <person name="Miyata K."/>
            <person name="Fedorova E."/>
            <person name="Kohlen W."/>
            <person name="Bisseling T."/>
            <person name="Smit S."/>
            <person name="Geurts R."/>
        </authorList>
    </citation>
    <scope>NUCLEOTIDE SEQUENCE [LARGE SCALE GENOMIC DNA]</scope>
    <source>
        <strain evidence="2">cv. RG33-2</strain>
    </source>
</reference>
<dbReference type="EMBL" id="JXTC01000121">
    <property type="protein sequence ID" value="PON87119.1"/>
    <property type="molecule type" value="Genomic_DNA"/>
</dbReference>